<evidence type="ECO:0000313" key="2">
    <source>
        <dbReference type="Proteomes" id="UP001317613"/>
    </source>
</evidence>
<reference evidence="1" key="1">
    <citation type="submission" date="2022-08" db="EMBL/GenBank/DDBJ databases">
        <title>Molecular epidemiological analysis of five strains of VanD-type vancomycin-resistant Enterococcus faecalis.</title>
        <authorList>
            <person name="Mimura K."/>
            <person name="Hashimoto Y."/>
            <person name="Tomita H."/>
        </authorList>
    </citation>
    <scope>NUCLEOTIDE SEQUENCE</scope>
    <source>
        <strain evidence="1">SVR2332</strain>
    </source>
</reference>
<sequence length="104" mass="12375">MDLTYIFIRYVTVTLKRQEDTFYKSQRKIFSHESTEFNQREQTGKLRHAEKGFTPEEIFENKFECTQLIQERLGHANIQITLGTYGHLYVKSDSQVVDILDRII</sequence>
<dbReference type="EMBL" id="AP026729">
    <property type="protein sequence ID" value="BDQ61212.1"/>
    <property type="molecule type" value="Genomic_DNA"/>
</dbReference>
<accession>A0AC59HNJ2</accession>
<evidence type="ECO:0000313" key="1">
    <source>
        <dbReference type="EMBL" id="BDQ61212.1"/>
    </source>
</evidence>
<proteinExistence type="predicted"/>
<protein>
    <submittedName>
        <fullName evidence="1">Uncharacterized protein</fullName>
    </submittedName>
</protein>
<organism evidence="1 2">
    <name type="scientific">Enterococcus faecalis</name>
    <name type="common">Streptococcus faecalis</name>
    <dbReference type="NCBI Taxonomy" id="1351"/>
    <lineage>
        <taxon>Bacteria</taxon>
        <taxon>Bacillati</taxon>
        <taxon>Bacillota</taxon>
        <taxon>Bacilli</taxon>
        <taxon>Lactobacillales</taxon>
        <taxon>Enterococcaceae</taxon>
        <taxon>Enterococcus</taxon>
    </lineage>
</organism>
<name>A0AC59HNJ2_ENTFL</name>
<gene>
    <name evidence="1" type="ORF">EfsSVR2332_12900</name>
</gene>
<dbReference type="Proteomes" id="UP001317613">
    <property type="component" value="Chromosome"/>
</dbReference>